<dbReference type="Pfam" id="PF00069">
    <property type="entry name" value="Pkinase"/>
    <property type="match status" value="1"/>
</dbReference>
<dbReference type="InterPro" id="IPR017441">
    <property type="entry name" value="Protein_kinase_ATP_BS"/>
</dbReference>
<dbReference type="GO" id="GO:0005524">
    <property type="term" value="F:ATP binding"/>
    <property type="evidence" value="ECO:0007669"/>
    <property type="project" value="UniProtKB-UniRule"/>
</dbReference>
<dbReference type="PROSITE" id="PS00108">
    <property type="entry name" value="PROTEIN_KINASE_ST"/>
    <property type="match status" value="1"/>
</dbReference>
<keyword evidence="1 3" id="KW-0547">Nucleotide-binding</keyword>
<dbReference type="GO" id="GO:0004674">
    <property type="term" value="F:protein serine/threonine kinase activity"/>
    <property type="evidence" value="ECO:0007669"/>
    <property type="project" value="UniProtKB-KW"/>
</dbReference>
<dbReference type="EMBL" id="SNRW01011381">
    <property type="protein sequence ID" value="KAA6375241.1"/>
    <property type="molecule type" value="Genomic_DNA"/>
</dbReference>
<comment type="similarity">
    <text evidence="4">Belongs to the protein kinase superfamily.</text>
</comment>
<dbReference type="InterPro" id="IPR008271">
    <property type="entry name" value="Ser/Thr_kinase_AS"/>
</dbReference>
<evidence type="ECO:0000313" key="7">
    <source>
        <dbReference type="Proteomes" id="UP000324800"/>
    </source>
</evidence>
<keyword evidence="2 3" id="KW-0067">ATP-binding</keyword>
<feature type="binding site" evidence="3">
    <location>
        <position position="40"/>
    </location>
    <ligand>
        <name>ATP</name>
        <dbReference type="ChEBI" id="CHEBI:30616"/>
    </ligand>
</feature>
<evidence type="ECO:0000256" key="4">
    <source>
        <dbReference type="RuleBase" id="RU000304"/>
    </source>
</evidence>
<evidence type="ECO:0000256" key="2">
    <source>
        <dbReference type="ARBA" id="ARBA00022840"/>
    </source>
</evidence>
<dbReference type="SMART" id="SM00220">
    <property type="entry name" value="S_TKc"/>
    <property type="match status" value="1"/>
</dbReference>
<gene>
    <name evidence="6" type="ORF">EZS28_029233</name>
</gene>
<comment type="caution">
    <text evidence="6">The sequence shown here is derived from an EMBL/GenBank/DDBJ whole genome shotgun (WGS) entry which is preliminary data.</text>
</comment>
<proteinExistence type="inferred from homology"/>
<dbReference type="SUPFAM" id="SSF56112">
    <property type="entry name" value="Protein kinase-like (PK-like)"/>
    <property type="match status" value="1"/>
</dbReference>
<dbReference type="PANTHER" id="PTHR24348">
    <property type="entry name" value="SERINE/THREONINE-PROTEIN KINASE UNC-51-RELATED"/>
    <property type="match status" value="1"/>
</dbReference>
<accession>A0A5J4UZE5</accession>
<dbReference type="GO" id="GO:0010506">
    <property type="term" value="P:regulation of autophagy"/>
    <property type="evidence" value="ECO:0007669"/>
    <property type="project" value="InterPro"/>
</dbReference>
<dbReference type="PROSITE" id="PS00107">
    <property type="entry name" value="PROTEIN_KINASE_ATP"/>
    <property type="match status" value="1"/>
</dbReference>
<keyword evidence="6" id="KW-0418">Kinase</keyword>
<name>A0A5J4UZE5_9EUKA</name>
<evidence type="ECO:0000259" key="5">
    <source>
        <dbReference type="PROSITE" id="PS50011"/>
    </source>
</evidence>
<keyword evidence="6" id="KW-0808">Transferase</keyword>
<sequence length="311" mass="35599">MEETRLLESQGFQIFKTIGHGSFGQVFLVYHPELNVVAAKVMKNENFLETEWDAAGIFQSDPPQIRPFIINNILAKKFDTMTVILIELANLGNLQSLLDTNIIIPLPIVRAIMKQLLEGLKFIHSKKIIHRDIKPANILLHNPPGSGRVICKIADFGEMKVKSLADHSTYMGVAGTLVYMPPEIFLGNENEQKKADEKIDVWSLGILVYQTVTHTFPFITPTNQAIYQFMEKYQQTGILNRPYSIKDNYLWDLLYRMLAFDYHNRISASDALQHPFFTNEQALREITLEQRQLAQIAQSSVEDSWTNQSRS</sequence>
<dbReference type="AlphaFoldDB" id="A0A5J4UZE5"/>
<organism evidence="6 7">
    <name type="scientific">Streblomastix strix</name>
    <dbReference type="NCBI Taxonomy" id="222440"/>
    <lineage>
        <taxon>Eukaryota</taxon>
        <taxon>Metamonada</taxon>
        <taxon>Preaxostyla</taxon>
        <taxon>Oxymonadida</taxon>
        <taxon>Streblomastigidae</taxon>
        <taxon>Streblomastix</taxon>
    </lineage>
</organism>
<protein>
    <submittedName>
        <fullName evidence="6">Putative Phosphoenolpyruvate carboxylase kinase 1</fullName>
    </submittedName>
</protein>
<evidence type="ECO:0000256" key="1">
    <source>
        <dbReference type="ARBA" id="ARBA00022741"/>
    </source>
</evidence>
<dbReference type="InterPro" id="IPR011009">
    <property type="entry name" value="Kinase-like_dom_sf"/>
</dbReference>
<evidence type="ECO:0000256" key="3">
    <source>
        <dbReference type="PROSITE-ProRule" id="PRU10141"/>
    </source>
</evidence>
<feature type="domain" description="Protein kinase" evidence="5">
    <location>
        <begin position="12"/>
        <end position="277"/>
    </location>
</feature>
<dbReference type="Proteomes" id="UP000324800">
    <property type="component" value="Unassembled WGS sequence"/>
</dbReference>
<evidence type="ECO:0000313" key="6">
    <source>
        <dbReference type="EMBL" id="KAA6375241.1"/>
    </source>
</evidence>
<reference evidence="6 7" key="1">
    <citation type="submission" date="2019-03" db="EMBL/GenBank/DDBJ databases">
        <title>Single cell metagenomics reveals metabolic interactions within the superorganism composed of flagellate Streblomastix strix and complex community of Bacteroidetes bacteria on its surface.</title>
        <authorList>
            <person name="Treitli S.C."/>
            <person name="Kolisko M."/>
            <person name="Husnik F."/>
            <person name="Keeling P."/>
            <person name="Hampl V."/>
        </authorList>
    </citation>
    <scope>NUCLEOTIDE SEQUENCE [LARGE SCALE GENOMIC DNA]</scope>
    <source>
        <strain evidence="6">ST1C</strain>
    </source>
</reference>
<dbReference type="Gene3D" id="3.30.200.20">
    <property type="entry name" value="Phosphorylase Kinase, domain 1"/>
    <property type="match status" value="1"/>
</dbReference>
<keyword evidence="4" id="KW-0723">Serine/threonine-protein kinase</keyword>
<dbReference type="Gene3D" id="1.10.510.10">
    <property type="entry name" value="Transferase(Phosphotransferase) domain 1"/>
    <property type="match status" value="1"/>
</dbReference>
<dbReference type="GO" id="GO:0005737">
    <property type="term" value="C:cytoplasm"/>
    <property type="evidence" value="ECO:0007669"/>
    <property type="project" value="TreeGrafter"/>
</dbReference>
<keyword evidence="6" id="KW-0670">Pyruvate</keyword>
<dbReference type="InterPro" id="IPR045269">
    <property type="entry name" value="Atg1-like"/>
</dbReference>
<dbReference type="PROSITE" id="PS50011">
    <property type="entry name" value="PROTEIN_KINASE_DOM"/>
    <property type="match status" value="1"/>
</dbReference>
<dbReference type="InterPro" id="IPR000719">
    <property type="entry name" value="Prot_kinase_dom"/>
</dbReference>